<comment type="caution">
    <text evidence="1">The sequence shown here is derived from an EMBL/GenBank/DDBJ whole genome shotgun (WGS) entry which is preliminary data.</text>
</comment>
<evidence type="ECO:0000313" key="1">
    <source>
        <dbReference type="EMBL" id="OKZ41853.1"/>
    </source>
</evidence>
<name>A0A1Q6ILW5_PHOVU</name>
<reference evidence="1 2" key="1">
    <citation type="journal article" date="2016" name="Nat. Biotechnol.">
        <title>Measurement of bacterial replication rates in microbial communities.</title>
        <authorList>
            <person name="Brown C.T."/>
            <person name="Olm M.R."/>
            <person name="Thomas B.C."/>
            <person name="Banfield J.F."/>
        </authorList>
    </citation>
    <scope>NUCLEOTIDE SEQUENCE [LARGE SCALE GENOMIC DNA]</scope>
    <source>
        <strain evidence="1">42_262</strain>
    </source>
</reference>
<proteinExistence type="predicted"/>
<evidence type="ECO:0000313" key="2">
    <source>
        <dbReference type="Proteomes" id="UP000186631"/>
    </source>
</evidence>
<organism evidence="1 2">
    <name type="scientific">Phocaeicola vulgatus</name>
    <name type="common">Bacteroides vulgatus</name>
    <dbReference type="NCBI Taxonomy" id="821"/>
    <lineage>
        <taxon>Bacteria</taxon>
        <taxon>Pseudomonadati</taxon>
        <taxon>Bacteroidota</taxon>
        <taxon>Bacteroidia</taxon>
        <taxon>Bacteroidales</taxon>
        <taxon>Bacteroidaceae</taxon>
        <taxon>Phocaeicola</taxon>
    </lineage>
</organism>
<gene>
    <name evidence="1" type="ORF">BHV80_20035</name>
</gene>
<dbReference type="Proteomes" id="UP000186631">
    <property type="component" value="Unassembled WGS sequence"/>
</dbReference>
<sequence length="595" mass="68807">MVEKTIEIKQGQVLSDILPNKEIPTNTILNKTLTGCGATYGEIVHAKRHSIIIEPNVPVILGKKAEHPSLFAVYEGITKEDVKAFLAGEEDGFRKIITTPEGFDKKVLPAMYETHTPMYDDYFLLLDECEKTIQDVGYRGDIYLPVEDFFRFKNKAMVSATPILPSDPRFEEQNFEMVRIAPTYDYRRPLTLCVTNNTVRILRKLLVRLKDETVCIFINSTDTILGLIQTLKLEGRCKVFCADKSVRKLKQQNFTDVSDRLSELAGVNFFTSRFYSAVDIKLDYKPHVIVLTDVFHAPYSMIDPQTEVVQAIGRFRNGIEQAYHITNTCDRLQSVSRDKLFHNLECQERIYNRIRELPIEGEIEHQTLTQALQGMDYKRFVTRTGNRNWFMWDNAWTDARLEALYRSSATIEEEYKDAPFQLAVHKVDYDLTDEDRLRRTQAQIKGTTELWREVVEQIDRIQRQNPDAEQTFLCEQLGDTFSEIIEAATILGKERIGQLGYDRRRIKAALENVEENRLMTSEKMQRAVYAKYNTGDLVLCSEILGFLRGLITDNGIPFKGRVDRQIVKLFFEIADDKPRIKGNKAYLLGKKMFEF</sequence>
<accession>A0A1Q6ILW5</accession>
<protein>
    <submittedName>
        <fullName evidence="1">Uncharacterized protein</fullName>
    </submittedName>
</protein>
<dbReference type="AlphaFoldDB" id="A0A1Q6ILW5"/>
<dbReference type="EMBL" id="MNQV01000296">
    <property type="protein sequence ID" value="OKZ41853.1"/>
    <property type="molecule type" value="Genomic_DNA"/>
</dbReference>